<feature type="domain" description="Peptidase S54 rhomboid" evidence="8">
    <location>
        <begin position="229"/>
        <end position="359"/>
    </location>
</feature>
<dbReference type="GO" id="GO:0016020">
    <property type="term" value="C:membrane"/>
    <property type="evidence" value="ECO:0007669"/>
    <property type="project" value="UniProtKB-SubCell"/>
</dbReference>
<evidence type="ECO:0000256" key="7">
    <source>
        <dbReference type="SAM" id="Phobius"/>
    </source>
</evidence>
<keyword evidence="6 7" id="KW-0472">Membrane</keyword>
<name>A0A0P8W8Y6_9CLOT</name>
<evidence type="ECO:0000256" key="5">
    <source>
        <dbReference type="ARBA" id="ARBA00022989"/>
    </source>
</evidence>
<proteinExistence type="inferred from homology"/>
<comment type="subcellular location">
    <subcellularLocation>
        <location evidence="1">Membrane</location>
        <topology evidence="1">Multi-pass membrane protein</topology>
    </subcellularLocation>
</comment>
<dbReference type="STRING" id="36849.OXPF_23460"/>
<feature type="transmembrane region" description="Helical" evidence="7">
    <location>
        <begin position="294"/>
        <end position="311"/>
    </location>
</feature>
<evidence type="ECO:0000259" key="8">
    <source>
        <dbReference type="Pfam" id="PF01694"/>
    </source>
</evidence>
<keyword evidence="10" id="KW-1185">Reference proteome</keyword>
<accession>A0A0P8W8Y6</accession>
<comment type="caution">
    <text evidence="9">The sequence shown here is derived from an EMBL/GenBank/DDBJ whole genome shotgun (WGS) entry which is preliminary data.</text>
</comment>
<keyword evidence="5 7" id="KW-1133">Transmembrane helix</keyword>
<feature type="transmembrane region" description="Helical" evidence="7">
    <location>
        <begin position="270"/>
        <end position="288"/>
    </location>
</feature>
<dbReference type="Gene3D" id="1.20.1540.10">
    <property type="entry name" value="Rhomboid-like"/>
    <property type="match status" value="1"/>
</dbReference>
<evidence type="ECO:0000256" key="1">
    <source>
        <dbReference type="ARBA" id="ARBA00004141"/>
    </source>
</evidence>
<keyword evidence="4 9" id="KW-0378">Hydrolase</keyword>
<dbReference type="Pfam" id="PF01694">
    <property type="entry name" value="Rhomboid"/>
    <property type="match status" value="1"/>
</dbReference>
<evidence type="ECO:0000256" key="3">
    <source>
        <dbReference type="ARBA" id="ARBA00022692"/>
    </source>
</evidence>
<feature type="transmembrane region" description="Helical" evidence="7">
    <location>
        <begin position="323"/>
        <end position="339"/>
    </location>
</feature>
<dbReference type="InterPro" id="IPR035952">
    <property type="entry name" value="Rhomboid-like_sf"/>
</dbReference>
<dbReference type="SUPFAM" id="SSF144091">
    <property type="entry name" value="Rhomboid-like"/>
    <property type="match status" value="1"/>
</dbReference>
<dbReference type="PANTHER" id="PTHR43731:SF14">
    <property type="entry name" value="PRESENILIN-ASSOCIATED RHOMBOID-LIKE PROTEIN, MITOCHONDRIAL"/>
    <property type="match status" value="1"/>
</dbReference>
<evidence type="ECO:0000313" key="9">
    <source>
        <dbReference type="EMBL" id="KPU44178.1"/>
    </source>
</evidence>
<keyword evidence="9" id="KW-0645">Protease</keyword>
<dbReference type="InterPro" id="IPR022764">
    <property type="entry name" value="Peptidase_S54_rhomboid_dom"/>
</dbReference>
<sequence length="370" mass="40761">MKDIFANCAAKKIAGDLNFSVYETPWLTEYILKYSFIKEKWGALNIINFTDAENILKNEALDMKTIMDKQLSAYKAAGGKAVIYYNIFVSQDGLSEDEIKILLSLFKHSIVLQATFIPVVIDLKNKSIAAPNKSDLMKIGVYNILNECMLNIPSYDGFESFEVYMNNAALKNKQGSSRIIIKSKKPVFTYILILINIGIFVMMEYAGGTRNPDVLKSFGIKINSLILAGQYWRLITSAFIHIGFAHIAFNMYGLYNLGSIVERIYGNKKFLFIYFVSAILGSLSSLVFSPVPSAGASGAIFGMFGALLFLGRKIPGLFSTSSGLNILAVLGFNLFYGFITPGIDNYAHIGGLLGGYISASMAGFNNSSEK</sequence>
<feature type="transmembrane region" description="Helical" evidence="7">
    <location>
        <begin position="231"/>
        <end position="249"/>
    </location>
</feature>
<dbReference type="RefSeq" id="WP_242854392.1">
    <property type="nucleotide sequence ID" value="NZ_LKET01000032.1"/>
</dbReference>
<dbReference type="GO" id="GO:0006508">
    <property type="term" value="P:proteolysis"/>
    <property type="evidence" value="ECO:0007669"/>
    <property type="project" value="UniProtKB-KW"/>
</dbReference>
<dbReference type="PANTHER" id="PTHR43731">
    <property type="entry name" value="RHOMBOID PROTEASE"/>
    <property type="match status" value="1"/>
</dbReference>
<evidence type="ECO:0000313" key="10">
    <source>
        <dbReference type="Proteomes" id="UP000050326"/>
    </source>
</evidence>
<evidence type="ECO:0000256" key="4">
    <source>
        <dbReference type="ARBA" id="ARBA00022801"/>
    </source>
</evidence>
<dbReference type="EMBL" id="LKET01000032">
    <property type="protein sequence ID" value="KPU44178.1"/>
    <property type="molecule type" value="Genomic_DNA"/>
</dbReference>
<evidence type="ECO:0000256" key="6">
    <source>
        <dbReference type="ARBA" id="ARBA00023136"/>
    </source>
</evidence>
<dbReference type="Proteomes" id="UP000050326">
    <property type="component" value="Unassembled WGS sequence"/>
</dbReference>
<keyword evidence="3 7" id="KW-0812">Transmembrane</keyword>
<comment type="similarity">
    <text evidence="2">Belongs to the peptidase S54 family.</text>
</comment>
<dbReference type="GO" id="GO:0004252">
    <property type="term" value="F:serine-type endopeptidase activity"/>
    <property type="evidence" value="ECO:0007669"/>
    <property type="project" value="InterPro"/>
</dbReference>
<feature type="transmembrane region" description="Helical" evidence="7">
    <location>
        <begin position="345"/>
        <end position="364"/>
    </location>
</feature>
<dbReference type="EC" id="3.4.21.105" evidence="9"/>
<dbReference type="AlphaFoldDB" id="A0A0P8W8Y6"/>
<reference evidence="9 10" key="1">
    <citation type="submission" date="2015-09" db="EMBL/GenBank/DDBJ databases">
        <title>Genome sequence of Oxobacter pfennigii DSM 3222.</title>
        <authorList>
            <person name="Poehlein A."/>
            <person name="Bengelsdorf F.R."/>
            <person name="Schiel-Bengelsdorf B."/>
            <person name="Duerre P."/>
            <person name="Daniel R."/>
        </authorList>
    </citation>
    <scope>NUCLEOTIDE SEQUENCE [LARGE SCALE GENOMIC DNA]</scope>
    <source>
        <strain evidence="9 10">DSM 3222</strain>
    </source>
</reference>
<organism evidence="9 10">
    <name type="scientific">Oxobacter pfennigii</name>
    <dbReference type="NCBI Taxonomy" id="36849"/>
    <lineage>
        <taxon>Bacteria</taxon>
        <taxon>Bacillati</taxon>
        <taxon>Bacillota</taxon>
        <taxon>Clostridia</taxon>
        <taxon>Eubacteriales</taxon>
        <taxon>Clostridiaceae</taxon>
        <taxon>Oxobacter</taxon>
    </lineage>
</organism>
<evidence type="ECO:0000256" key="2">
    <source>
        <dbReference type="ARBA" id="ARBA00009045"/>
    </source>
</evidence>
<protein>
    <submittedName>
        <fullName evidence="9">Rhomboid protease GluP</fullName>
        <ecNumber evidence="9">3.4.21.105</ecNumber>
    </submittedName>
</protein>
<feature type="transmembrane region" description="Helical" evidence="7">
    <location>
        <begin position="187"/>
        <end position="206"/>
    </location>
</feature>
<gene>
    <name evidence="9" type="primary">gluP</name>
    <name evidence="9" type="ORF">OXPF_23460</name>
</gene>
<dbReference type="InterPro" id="IPR050925">
    <property type="entry name" value="Rhomboid_protease_S54"/>
</dbReference>